<evidence type="ECO:0000256" key="1">
    <source>
        <dbReference type="ARBA" id="ARBA00018672"/>
    </source>
</evidence>
<dbReference type="Gene3D" id="1.10.10.10">
    <property type="entry name" value="Winged helix-like DNA-binding domain superfamily/Winged helix DNA-binding domain"/>
    <property type="match status" value="1"/>
</dbReference>
<evidence type="ECO:0000259" key="8">
    <source>
        <dbReference type="PROSITE" id="PS50110"/>
    </source>
</evidence>
<dbReference type="GO" id="GO:0032993">
    <property type="term" value="C:protein-DNA complex"/>
    <property type="evidence" value="ECO:0007669"/>
    <property type="project" value="TreeGrafter"/>
</dbReference>
<dbReference type="SMART" id="SM00448">
    <property type="entry name" value="REC"/>
    <property type="match status" value="1"/>
</dbReference>
<gene>
    <name evidence="10" type="ORF">SAMN02745158_00452</name>
</gene>
<dbReference type="GO" id="GO:0000156">
    <property type="term" value="F:phosphorelay response regulator activity"/>
    <property type="evidence" value="ECO:0007669"/>
    <property type="project" value="TreeGrafter"/>
</dbReference>
<comment type="function">
    <text evidence="5">May play the central regulatory role in sporulation. It may be an element of the effector pathway responsible for the activation of sporulation genes in response to nutritional stress. Spo0A may act in concert with spo0H (a sigma factor) to control the expression of some genes that are critical to the sporulation process.</text>
</comment>
<name>A0A1M4T6M6_9CLOT</name>
<dbReference type="PROSITE" id="PS50110">
    <property type="entry name" value="RESPONSE_REGULATORY"/>
    <property type="match status" value="1"/>
</dbReference>
<dbReference type="Gene3D" id="3.40.50.2300">
    <property type="match status" value="1"/>
</dbReference>
<dbReference type="CDD" id="cd00383">
    <property type="entry name" value="trans_reg_C"/>
    <property type="match status" value="1"/>
</dbReference>
<dbReference type="Gene3D" id="6.10.250.690">
    <property type="match status" value="1"/>
</dbReference>
<dbReference type="STRING" id="1122155.SAMN02745158_00452"/>
<evidence type="ECO:0000256" key="4">
    <source>
        <dbReference type="ARBA" id="ARBA00023163"/>
    </source>
</evidence>
<dbReference type="InterPro" id="IPR011006">
    <property type="entry name" value="CheY-like_superfamily"/>
</dbReference>
<evidence type="ECO:0000259" key="9">
    <source>
        <dbReference type="PROSITE" id="PS51755"/>
    </source>
</evidence>
<dbReference type="AlphaFoldDB" id="A0A1M4T6M6"/>
<reference evidence="10 11" key="1">
    <citation type="submission" date="2016-11" db="EMBL/GenBank/DDBJ databases">
        <authorList>
            <person name="Jaros S."/>
            <person name="Januszkiewicz K."/>
            <person name="Wedrychowicz H."/>
        </authorList>
    </citation>
    <scope>NUCLEOTIDE SEQUENCE [LARGE SCALE GENOMIC DNA]</scope>
    <source>
        <strain evidence="10 11">DSM 17459</strain>
    </source>
</reference>
<evidence type="ECO:0000256" key="2">
    <source>
        <dbReference type="ARBA" id="ARBA00023015"/>
    </source>
</evidence>
<accession>A0A1M4T6M6</accession>
<dbReference type="PANTHER" id="PTHR48111:SF73">
    <property type="entry name" value="ALKALINE PHOSPHATASE SYNTHESIS TRANSCRIPTIONAL REGULATORY PROTEIN PHOP"/>
    <property type="match status" value="1"/>
</dbReference>
<sequence>MDKILIIEDDEMLNAGVCFHLEKGGRQPVPAYDLKTAEAVIKKDTIALILLDVNLPDGDGISFARKIREKMNTPIIFLTAQDMDEDMIRGFEAGADDYITKPFNIKILMQRMEAILRRCRKEEKNTVYCCKNLQVDFASMTVRKGGKPLTLTPTEFRLLQAFCRNPGQVLTREMLLDKLWDSEGNFVDEHTLTINISRLRSKISDEENSYIKTIYGMGYQWMEGEDE</sequence>
<dbReference type="EMBL" id="FQVI01000001">
    <property type="protein sequence ID" value="SHE40105.1"/>
    <property type="molecule type" value="Genomic_DNA"/>
</dbReference>
<dbReference type="GO" id="GO:0005829">
    <property type="term" value="C:cytosol"/>
    <property type="evidence" value="ECO:0007669"/>
    <property type="project" value="TreeGrafter"/>
</dbReference>
<dbReference type="GO" id="GO:0006355">
    <property type="term" value="P:regulation of DNA-templated transcription"/>
    <property type="evidence" value="ECO:0007669"/>
    <property type="project" value="InterPro"/>
</dbReference>
<dbReference type="GO" id="GO:0000976">
    <property type="term" value="F:transcription cis-regulatory region binding"/>
    <property type="evidence" value="ECO:0007669"/>
    <property type="project" value="TreeGrafter"/>
</dbReference>
<evidence type="ECO:0000256" key="7">
    <source>
        <dbReference type="PROSITE-ProRule" id="PRU01091"/>
    </source>
</evidence>
<keyword evidence="3 7" id="KW-0238">DNA-binding</keyword>
<evidence type="ECO:0000313" key="11">
    <source>
        <dbReference type="Proteomes" id="UP000184245"/>
    </source>
</evidence>
<evidence type="ECO:0000313" key="10">
    <source>
        <dbReference type="EMBL" id="SHE40105.1"/>
    </source>
</evidence>
<protein>
    <recommendedName>
        <fullName evidence="1">Stage 0 sporulation protein A homolog</fullName>
    </recommendedName>
</protein>
<dbReference type="PROSITE" id="PS51755">
    <property type="entry name" value="OMPR_PHOB"/>
    <property type="match status" value="1"/>
</dbReference>
<dbReference type="OrthoDB" id="9803564at2"/>
<dbReference type="InterPro" id="IPR039420">
    <property type="entry name" value="WalR-like"/>
</dbReference>
<dbReference type="Proteomes" id="UP000184245">
    <property type="component" value="Unassembled WGS sequence"/>
</dbReference>
<feature type="domain" description="Response regulatory" evidence="8">
    <location>
        <begin position="3"/>
        <end position="116"/>
    </location>
</feature>
<dbReference type="SMART" id="SM00862">
    <property type="entry name" value="Trans_reg_C"/>
    <property type="match status" value="1"/>
</dbReference>
<evidence type="ECO:0000256" key="3">
    <source>
        <dbReference type="ARBA" id="ARBA00023125"/>
    </source>
</evidence>
<organism evidence="10 11">
    <name type="scientific">Lactonifactor longoviformis DSM 17459</name>
    <dbReference type="NCBI Taxonomy" id="1122155"/>
    <lineage>
        <taxon>Bacteria</taxon>
        <taxon>Bacillati</taxon>
        <taxon>Bacillota</taxon>
        <taxon>Clostridia</taxon>
        <taxon>Eubacteriales</taxon>
        <taxon>Clostridiaceae</taxon>
        <taxon>Lactonifactor</taxon>
    </lineage>
</organism>
<dbReference type="InterPro" id="IPR001789">
    <property type="entry name" value="Sig_transdc_resp-reg_receiver"/>
</dbReference>
<dbReference type="Pfam" id="PF00072">
    <property type="entry name" value="Response_reg"/>
    <property type="match status" value="1"/>
</dbReference>
<dbReference type="InterPro" id="IPR001867">
    <property type="entry name" value="OmpR/PhoB-type_DNA-bd"/>
</dbReference>
<dbReference type="InterPro" id="IPR036388">
    <property type="entry name" value="WH-like_DNA-bd_sf"/>
</dbReference>
<proteinExistence type="predicted"/>
<dbReference type="CDD" id="cd17574">
    <property type="entry name" value="REC_OmpR"/>
    <property type="match status" value="1"/>
</dbReference>
<feature type="DNA-binding region" description="OmpR/PhoB-type" evidence="7">
    <location>
        <begin position="125"/>
        <end position="223"/>
    </location>
</feature>
<dbReference type="RefSeq" id="WP_072848623.1">
    <property type="nucleotide sequence ID" value="NZ_FQVI01000001.1"/>
</dbReference>
<keyword evidence="4" id="KW-0804">Transcription</keyword>
<evidence type="ECO:0000256" key="5">
    <source>
        <dbReference type="ARBA" id="ARBA00024867"/>
    </source>
</evidence>
<dbReference type="PANTHER" id="PTHR48111">
    <property type="entry name" value="REGULATOR OF RPOS"/>
    <property type="match status" value="1"/>
</dbReference>
<feature type="domain" description="OmpR/PhoB-type" evidence="9">
    <location>
        <begin position="125"/>
        <end position="223"/>
    </location>
</feature>
<dbReference type="SUPFAM" id="SSF52172">
    <property type="entry name" value="CheY-like"/>
    <property type="match status" value="1"/>
</dbReference>
<keyword evidence="2" id="KW-0805">Transcription regulation</keyword>
<evidence type="ECO:0000256" key="6">
    <source>
        <dbReference type="PROSITE-ProRule" id="PRU00169"/>
    </source>
</evidence>
<feature type="modified residue" description="4-aspartylphosphate" evidence="6">
    <location>
        <position position="52"/>
    </location>
</feature>
<dbReference type="Pfam" id="PF00486">
    <property type="entry name" value="Trans_reg_C"/>
    <property type="match status" value="1"/>
</dbReference>
<keyword evidence="11" id="KW-1185">Reference proteome</keyword>
<keyword evidence="6" id="KW-0597">Phosphoprotein</keyword>